<organism evidence="9 10">
    <name type="scientific">Hibiscus syriacus</name>
    <name type="common">Rose of Sharon</name>
    <dbReference type="NCBI Taxonomy" id="106335"/>
    <lineage>
        <taxon>Eukaryota</taxon>
        <taxon>Viridiplantae</taxon>
        <taxon>Streptophyta</taxon>
        <taxon>Embryophyta</taxon>
        <taxon>Tracheophyta</taxon>
        <taxon>Spermatophyta</taxon>
        <taxon>Magnoliopsida</taxon>
        <taxon>eudicotyledons</taxon>
        <taxon>Gunneridae</taxon>
        <taxon>Pentapetalae</taxon>
        <taxon>rosids</taxon>
        <taxon>malvids</taxon>
        <taxon>Malvales</taxon>
        <taxon>Malvaceae</taxon>
        <taxon>Malvoideae</taxon>
        <taxon>Hibiscus</taxon>
    </lineage>
</organism>
<dbReference type="SUPFAM" id="SSF53335">
    <property type="entry name" value="S-adenosyl-L-methionine-dependent methyltransferases"/>
    <property type="match status" value="2"/>
</dbReference>
<dbReference type="Proteomes" id="UP000436088">
    <property type="component" value="Unassembled WGS sequence"/>
</dbReference>
<dbReference type="EC" id="2.1.1.-" evidence="8"/>
<dbReference type="GO" id="GO:0005768">
    <property type="term" value="C:endosome"/>
    <property type="evidence" value="ECO:0007669"/>
    <property type="project" value="TreeGrafter"/>
</dbReference>
<evidence type="ECO:0000256" key="3">
    <source>
        <dbReference type="ARBA" id="ARBA00022603"/>
    </source>
</evidence>
<name>A0A6A3B1B9_HIBSY</name>
<dbReference type="AlphaFoldDB" id="A0A6A3B1B9"/>
<dbReference type="InterPro" id="IPR029063">
    <property type="entry name" value="SAM-dependent_MTases_sf"/>
</dbReference>
<dbReference type="PANTHER" id="PTHR10108">
    <property type="entry name" value="SAM-DEPENDENT METHYLTRANSFERASE"/>
    <property type="match status" value="1"/>
</dbReference>
<keyword evidence="5 8" id="KW-0812">Transmembrane</keyword>
<dbReference type="GO" id="GO:0005802">
    <property type="term" value="C:trans-Golgi network"/>
    <property type="evidence" value="ECO:0007669"/>
    <property type="project" value="TreeGrafter"/>
</dbReference>
<keyword evidence="10" id="KW-1185">Reference proteome</keyword>
<dbReference type="GO" id="GO:0032259">
    <property type="term" value="P:methylation"/>
    <property type="evidence" value="ECO:0007669"/>
    <property type="project" value="UniProtKB-KW"/>
</dbReference>
<dbReference type="Pfam" id="PF03141">
    <property type="entry name" value="Methyltransf_29"/>
    <property type="match status" value="2"/>
</dbReference>
<proteinExistence type="inferred from homology"/>
<keyword evidence="3 8" id="KW-0489">Methyltransferase</keyword>
<keyword evidence="4 8" id="KW-0808">Transferase</keyword>
<evidence type="ECO:0000256" key="7">
    <source>
        <dbReference type="ARBA" id="ARBA00037847"/>
    </source>
</evidence>
<evidence type="ECO:0000256" key="4">
    <source>
        <dbReference type="ARBA" id="ARBA00022679"/>
    </source>
</evidence>
<evidence type="ECO:0000256" key="6">
    <source>
        <dbReference type="ARBA" id="ARBA00023180"/>
    </source>
</evidence>
<evidence type="ECO:0000313" key="10">
    <source>
        <dbReference type="Proteomes" id="UP000436088"/>
    </source>
</evidence>
<dbReference type="EMBL" id="VEPZ02000927">
    <property type="protein sequence ID" value="KAE8710720.1"/>
    <property type="molecule type" value="Genomic_DNA"/>
</dbReference>
<keyword evidence="6 8" id="KW-0325">Glycoprotein</keyword>
<protein>
    <recommendedName>
        <fullName evidence="8">Methyltransferase</fullName>
        <ecNumber evidence="8">2.1.1.-</ecNumber>
    </recommendedName>
</protein>
<comment type="caution">
    <text evidence="9">The sequence shown here is derived from an EMBL/GenBank/DDBJ whole genome shotgun (WGS) entry which is preliminary data.</text>
</comment>
<evidence type="ECO:0000256" key="1">
    <source>
        <dbReference type="ARBA" id="ARBA00004606"/>
    </source>
</evidence>
<dbReference type="PANTHER" id="PTHR10108:SF1058">
    <property type="entry name" value="METHYLTRANSFERASE PMT18-RELATED"/>
    <property type="match status" value="1"/>
</dbReference>
<gene>
    <name evidence="9" type="ORF">F3Y22_tig00110319pilonHSYRG00202</name>
</gene>
<evidence type="ECO:0000256" key="5">
    <source>
        <dbReference type="ARBA" id="ARBA00022968"/>
    </source>
</evidence>
<evidence type="ECO:0000256" key="8">
    <source>
        <dbReference type="RuleBase" id="RU366043"/>
    </source>
</evidence>
<accession>A0A6A3B1B9</accession>
<dbReference type="GO" id="GO:0016020">
    <property type="term" value="C:membrane"/>
    <property type="evidence" value="ECO:0007669"/>
    <property type="project" value="UniProtKB-SubCell"/>
</dbReference>
<comment type="subcellular location">
    <subcellularLocation>
        <location evidence="7">Endomembrane system</location>
        <topology evidence="7">Single-pass membrane protein</topology>
    </subcellularLocation>
    <subcellularLocation>
        <location evidence="1 8">Membrane</location>
        <topology evidence="1 8">Single-pass type II membrane protein</topology>
    </subcellularLocation>
</comment>
<comment type="similarity">
    <text evidence="2 8">Belongs to the methyltransferase superfamily.</text>
</comment>
<evidence type="ECO:0000313" key="9">
    <source>
        <dbReference type="EMBL" id="KAE8710720.1"/>
    </source>
</evidence>
<reference evidence="9" key="1">
    <citation type="submission" date="2019-09" db="EMBL/GenBank/DDBJ databases">
        <title>Draft genome information of white flower Hibiscus syriacus.</title>
        <authorList>
            <person name="Kim Y.-M."/>
        </authorList>
    </citation>
    <scope>NUCLEOTIDE SEQUENCE [LARGE SCALE GENOMIC DNA]</scope>
    <source>
        <strain evidence="9">YM2019G1</strain>
    </source>
</reference>
<evidence type="ECO:0000256" key="2">
    <source>
        <dbReference type="ARBA" id="ARBA00008361"/>
    </source>
</evidence>
<dbReference type="GO" id="GO:0008168">
    <property type="term" value="F:methyltransferase activity"/>
    <property type="evidence" value="ECO:0007669"/>
    <property type="project" value="UniProtKB-UniRule"/>
</dbReference>
<dbReference type="InterPro" id="IPR004159">
    <property type="entry name" value="Put_SAM_MeTrfase"/>
</dbReference>
<keyword evidence="5 8" id="KW-0735">Signal-anchor</keyword>
<sequence>MSYSEYTPCQDKVRGRKFNRDMMKYQERHCPAKEEFMLCLIPAPLNYKTPFKWPQSSDYAWYHNIPHRELSIEKTVQNWIQVEGNRFRFPGGGTMFPLGADAYIYKLIPLTNGHIRTAVDTGCGVASFGAYLLTRNILTISFAPRDTHEAQVQFALERRVPAMIGIMGSQRLPYPARALDLAHSKDSTLQSTRYSPTLMMISEHHGHECGTIRFIPDALRIIYERGLIGTYQDWCEGFSTYPRTCDLIHAKGVFTIYQDVQCDITYILLEMDRILWPEGSVIFRDTVELLVKIKSITDGMRWKSQIVYHESGPFNPEKILVAVKTYWTGEATHRQP</sequence>